<protein>
    <recommendedName>
        <fullName evidence="3">ubiquitinyl hydrolase 1</fullName>
        <ecNumber evidence="3">3.4.19.12</ecNumber>
    </recommendedName>
</protein>
<evidence type="ECO:0000256" key="2">
    <source>
        <dbReference type="ARBA" id="ARBA00006579"/>
    </source>
</evidence>
<dbReference type="InterPro" id="IPR038765">
    <property type="entry name" value="Papain-like_cys_pep_sf"/>
</dbReference>
<dbReference type="InterPro" id="IPR042467">
    <property type="entry name" value="Peptidase_C65_otubain_sub2"/>
</dbReference>
<keyword evidence="11" id="KW-1185">Reference proteome</keyword>
<keyword evidence="5" id="KW-0833">Ubl conjugation pathway</keyword>
<feature type="region of interest" description="Disordered" evidence="8">
    <location>
        <begin position="47"/>
        <end position="92"/>
    </location>
</feature>
<keyword evidence="7" id="KW-0788">Thiol protease</keyword>
<dbReference type="EMBL" id="CP144753">
    <property type="protein sequence ID" value="WVZ91962.1"/>
    <property type="molecule type" value="Genomic_DNA"/>
</dbReference>
<reference evidence="10 11" key="1">
    <citation type="submission" date="2024-02" db="EMBL/GenBank/DDBJ databases">
        <title>High-quality chromosome-scale genome assembly of Pensacola bahiagrass (Paspalum notatum Flugge var. saurae).</title>
        <authorList>
            <person name="Vega J.M."/>
            <person name="Podio M."/>
            <person name="Orjuela J."/>
            <person name="Siena L.A."/>
            <person name="Pessino S.C."/>
            <person name="Combes M.C."/>
            <person name="Mariac C."/>
            <person name="Albertini E."/>
            <person name="Pupilli F."/>
            <person name="Ortiz J.P.A."/>
            <person name="Leblanc O."/>
        </authorList>
    </citation>
    <scope>NUCLEOTIDE SEQUENCE [LARGE SCALE GENOMIC DNA]</scope>
    <source>
        <strain evidence="10">R1</strain>
        <tissue evidence="10">Leaf</tissue>
    </source>
</reference>
<evidence type="ECO:0000256" key="7">
    <source>
        <dbReference type="ARBA" id="ARBA00022807"/>
    </source>
</evidence>
<dbReference type="FunFam" id="1.20.1300.20:FF:000001">
    <property type="entry name" value="Ubiquitin thioesterase OTUB1"/>
    <property type="match status" value="1"/>
</dbReference>
<evidence type="ECO:0000313" key="10">
    <source>
        <dbReference type="EMBL" id="WVZ91962.1"/>
    </source>
</evidence>
<dbReference type="Pfam" id="PF10275">
    <property type="entry name" value="Peptidase_C65"/>
    <property type="match status" value="1"/>
</dbReference>
<keyword evidence="4" id="KW-0645">Protease</keyword>
<feature type="compositionally biased region" description="Basic and acidic residues" evidence="8">
    <location>
        <begin position="68"/>
        <end position="78"/>
    </location>
</feature>
<dbReference type="GO" id="GO:0004843">
    <property type="term" value="F:cysteine-type deubiquitinase activity"/>
    <property type="evidence" value="ECO:0007669"/>
    <property type="project" value="UniProtKB-EC"/>
</dbReference>
<dbReference type="InterPro" id="IPR042468">
    <property type="entry name" value="Peptidase_C65_otubain_sub1"/>
</dbReference>
<dbReference type="GO" id="GO:0043130">
    <property type="term" value="F:ubiquitin binding"/>
    <property type="evidence" value="ECO:0007669"/>
    <property type="project" value="TreeGrafter"/>
</dbReference>
<evidence type="ECO:0000256" key="5">
    <source>
        <dbReference type="ARBA" id="ARBA00022786"/>
    </source>
</evidence>
<dbReference type="PROSITE" id="PS50802">
    <property type="entry name" value="OTU"/>
    <property type="match status" value="1"/>
</dbReference>
<dbReference type="GO" id="GO:0006508">
    <property type="term" value="P:proteolysis"/>
    <property type="evidence" value="ECO:0007669"/>
    <property type="project" value="UniProtKB-KW"/>
</dbReference>
<dbReference type="GO" id="GO:0005634">
    <property type="term" value="C:nucleus"/>
    <property type="evidence" value="ECO:0007669"/>
    <property type="project" value="TreeGrafter"/>
</dbReference>
<dbReference type="InterPro" id="IPR003323">
    <property type="entry name" value="OTU_dom"/>
</dbReference>
<evidence type="ECO:0000313" key="11">
    <source>
        <dbReference type="Proteomes" id="UP001341281"/>
    </source>
</evidence>
<dbReference type="PANTHER" id="PTHR12931:SF15">
    <property type="entry name" value="UBIQUITIN THIOESTERASE OTUBAIN-LIKE"/>
    <property type="match status" value="1"/>
</dbReference>
<feature type="non-terminal residue" evidence="10">
    <location>
        <position position="1"/>
    </location>
</feature>
<dbReference type="Gene3D" id="1.20.1300.20">
    <property type="entry name" value="Peptidase C65 Otubain, subdomain 2"/>
    <property type="match status" value="1"/>
</dbReference>
<dbReference type="Gene3D" id="3.30.200.60">
    <property type="entry name" value="Peptidase C65 Otubain, subdomain 1"/>
    <property type="match status" value="1"/>
</dbReference>
<dbReference type="SUPFAM" id="SSF54001">
    <property type="entry name" value="Cysteine proteinases"/>
    <property type="match status" value="1"/>
</dbReference>
<dbReference type="GO" id="GO:0071108">
    <property type="term" value="P:protein K48-linked deubiquitination"/>
    <property type="evidence" value="ECO:0007669"/>
    <property type="project" value="TreeGrafter"/>
</dbReference>
<proteinExistence type="inferred from homology"/>
<dbReference type="CDD" id="cd22765">
    <property type="entry name" value="AtOTU1-like"/>
    <property type="match status" value="1"/>
</dbReference>
<sequence>ATPHASLTQGYPVRRGLDVNGKSQQGLIRKTTREYFDFHLRRDLGRDATAGSEAAPPPESDASTEAAKLAREAADASARKRKAADGGEAPDADAVVAAPALGEEDAAMGDVPQAPRGAEGGEGEGPDPNPSPSPSLGGCSDPVSVELSMGGDYYRACCGEPDHDVPEGPKLPYVGDKEPLSSLAAEFQSGSPILQEKIKLLGEQYDALRRTRGDGNCFYRSFMFSYLEHILETQDKDEVDRIMVKIEECKKTLLSLGYIEFTFEDFFSIFIEQLGSVLPAHGTPIGPEELLERTRDAQVSDYVVMFFRFVTSGEIQRRSEFFEPFISGLTNSTVAQFCKASVEPMGEESDHVHIIALSDALGVPIRVMYLDRSSCDTGNLSVNHHDFIPLANASEGDGAMTSTPASEKPYITLLYRPGHYDILYPK</sequence>
<dbReference type="InterPro" id="IPR019400">
    <property type="entry name" value="Peptidase_C65_otubain"/>
</dbReference>
<evidence type="ECO:0000256" key="6">
    <source>
        <dbReference type="ARBA" id="ARBA00022801"/>
    </source>
</evidence>
<dbReference type="AlphaFoldDB" id="A0AAQ3XD41"/>
<name>A0AAQ3XD41_PASNO</name>
<comment type="catalytic activity">
    <reaction evidence="1">
        <text>Thiol-dependent hydrolysis of ester, thioester, amide, peptide and isopeptide bonds formed by the C-terminal Gly of ubiquitin (a 76-residue protein attached to proteins as an intracellular targeting signal).</text>
        <dbReference type="EC" id="3.4.19.12"/>
    </reaction>
</comment>
<comment type="similarity">
    <text evidence="2">Belongs to the peptidase C65 family.</text>
</comment>
<feature type="region of interest" description="Disordered" evidence="8">
    <location>
        <begin position="1"/>
        <end position="25"/>
    </location>
</feature>
<accession>A0AAQ3XD41</accession>
<dbReference type="EC" id="3.4.19.12" evidence="3"/>
<keyword evidence="6" id="KW-0378">Hydrolase</keyword>
<feature type="region of interest" description="Disordered" evidence="8">
    <location>
        <begin position="106"/>
        <end position="142"/>
    </location>
</feature>
<dbReference type="Proteomes" id="UP001341281">
    <property type="component" value="Chromosome 09"/>
</dbReference>
<evidence type="ECO:0000256" key="3">
    <source>
        <dbReference type="ARBA" id="ARBA00012759"/>
    </source>
</evidence>
<evidence type="ECO:0000259" key="9">
    <source>
        <dbReference type="PROSITE" id="PS50802"/>
    </source>
</evidence>
<evidence type="ECO:0000256" key="8">
    <source>
        <dbReference type="SAM" id="MobiDB-lite"/>
    </source>
</evidence>
<feature type="domain" description="OTU" evidence="9">
    <location>
        <begin position="206"/>
        <end position="426"/>
    </location>
</feature>
<evidence type="ECO:0000256" key="1">
    <source>
        <dbReference type="ARBA" id="ARBA00000707"/>
    </source>
</evidence>
<dbReference type="PANTHER" id="PTHR12931">
    <property type="entry name" value="UBIQUITIN THIOLESTERASE PROTEIN OTUB"/>
    <property type="match status" value="1"/>
</dbReference>
<evidence type="ECO:0000256" key="4">
    <source>
        <dbReference type="ARBA" id="ARBA00022670"/>
    </source>
</evidence>
<gene>
    <name evidence="10" type="ORF">U9M48_038065</name>
</gene>
<organism evidence="10 11">
    <name type="scientific">Paspalum notatum var. saurae</name>
    <dbReference type="NCBI Taxonomy" id="547442"/>
    <lineage>
        <taxon>Eukaryota</taxon>
        <taxon>Viridiplantae</taxon>
        <taxon>Streptophyta</taxon>
        <taxon>Embryophyta</taxon>
        <taxon>Tracheophyta</taxon>
        <taxon>Spermatophyta</taxon>
        <taxon>Magnoliopsida</taxon>
        <taxon>Liliopsida</taxon>
        <taxon>Poales</taxon>
        <taxon>Poaceae</taxon>
        <taxon>PACMAD clade</taxon>
        <taxon>Panicoideae</taxon>
        <taxon>Andropogonodae</taxon>
        <taxon>Paspaleae</taxon>
        <taxon>Paspalinae</taxon>
        <taxon>Paspalum</taxon>
    </lineage>
</organism>